<geneLocation type="plasmid" evidence="9">
    <name>pJCM18538</name>
</geneLocation>
<reference evidence="9 10" key="1">
    <citation type="journal article" date="2019" name="Emerg. Microbes Infect.">
        <title>Comprehensive subspecies identification of 175 nontuberculous mycobacteria species based on 7547 genomic profiles.</title>
        <authorList>
            <person name="Matsumoto Y."/>
            <person name="Kinjo T."/>
            <person name="Motooka D."/>
            <person name="Nabeya D."/>
            <person name="Jung N."/>
            <person name="Uechi K."/>
            <person name="Horii T."/>
            <person name="Iida T."/>
            <person name="Fujita J."/>
            <person name="Nakamura S."/>
        </authorList>
    </citation>
    <scope>NUCLEOTIDE SEQUENCE [LARGE SCALE GENOMIC DNA]</scope>
    <source>
        <strain evidence="9 10">JCM 18538</strain>
        <plasmid evidence="9">pJCM18538</plasmid>
    </source>
</reference>
<feature type="domain" description="EccD-like transmembrane" evidence="8">
    <location>
        <begin position="111"/>
        <end position="437"/>
    </location>
</feature>
<dbReference type="EMBL" id="AP022592">
    <property type="protein sequence ID" value="BBY46751.1"/>
    <property type="molecule type" value="Genomic_DNA"/>
</dbReference>
<organism evidence="9 10">
    <name type="scientific">Mycolicibacterium arabiense</name>
    <dbReference type="NCBI Taxonomy" id="1286181"/>
    <lineage>
        <taxon>Bacteria</taxon>
        <taxon>Bacillati</taxon>
        <taxon>Actinomycetota</taxon>
        <taxon>Actinomycetes</taxon>
        <taxon>Mycobacteriales</taxon>
        <taxon>Mycobacteriaceae</taxon>
        <taxon>Mycolicibacterium</taxon>
    </lineage>
</organism>
<dbReference type="NCBIfam" id="TIGR03920">
    <property type="entry name" value="T7SS_EccD"/>
    <property type="match status" value="1"/>
</dbReference>
<feature type="transmembrane region" description="Helical" evidence="7">
    <location>
        <begin position="193"/>
        <end position="213"/>
    </location>
</feature>
<dbReference type="Gene3D" id="3.10.20.90">
    <property type="entry name" value="Phosphatidylinositol 3-kinase Catalytic Subunit, Chain A, domain 1"/>
    <property type="match status" value="1"/>
</dbReference>
<evidence type="ECO:0000259" key="8">
    <source>
        <dbReference type="Pfam" id="PF19053"/>
    </source>
</evidence>
<dbReference type="InterPro" id="IPR006707">
    <property type="entry name" value="T7SS_EccD"/>
</dbReference>
<dbReference type="InterPro" id="IPR044049">
    <property type="entry name" value="EccD_transm"/>
</dbReference>
<protein>
    <recommendedName>
        <fullName evidence="8">EccD-like transmembrane domain-containing protein</fullName>
    </recommendedName>
</protein>
<dbReference type="Proteomes" id="UP000467428">
    <property type="component" value="Plasmid pJCM18538"/>
</dbReference>
<name>A0A7I7RRC1_9MYCO</name>
<feature type="transmembrane region" description="Helical" evidence="7">
    <location>
        <begin position="360"/>
        <end position="376"/>
    </location>
</feature>
<feature type="transmembrane region" description="Helical" evidence="7">
    <location>
        <begin position="330"/>
        <end position="348"/>
    </location>
</feature>
<evidence type="ECO:0000256" key="2">
    <source>
        <dbReference type="ARBA" id="ARBA00006162"/>
    </source>
</evidence>
<accession>A0A7I7RRC1</accession>
<comment type="similarity">
    <text evidence="2">Belongs to the EccD/Snm4 family.</text>
</comment>
<evidence type="ECO:0000256" key="1">
    <source>
        <dbReference type="ARBA" id="ARBA00004651"/>
    </source>
</evidence>
<dbReference type="InterPro" id="IPR024962">
    <property type="entry name" value="YukD-like"/>
</dbReference>
<evidence type="ECO:0000256" key="3">
    <source>
        <dbReference type="ARBA" id="ARBA00022475"/>
    </source>
</evidence>
<dbReference type="KEGG" id="marz:MARA_01810"/>
<feature type="transmembrane region" description="Helical" evidence="7">
    <location>
        <begin position="170"/>
        <end position="187"/>
    </location>
</feature>
<comment type="subcellular location">
    <subcellularLocation>
        <location evidence="1">Cell membrane</location>
        <topology evidence="1">Multi-pass membrane protein</topology>
    </subcellularLocation>
</comment>
<evidence type="ECO:0000256" key="7">
    <source>
        <dbReference type="SAM" id="Phobius"/>
    </source>
</evidence>
<gene>
    <name evidence="9" type="ORF">MARA_01810</name>
</gene>
<evidence type="ECO:0000256" key="4">
    <source>
        <dbReference type="ARBA" id="ARBA00022692"/>
    </source>
</evidence>
<evidence type="ECO:0000256" key="5">
    <source>
        <dbReference type="ARBA" id="ARBA00022989"/>
    </source>
</evidence>
<dbReference type="Pfam" id="PF08817">
    <property type="entry name" value="YukD"/>
    <property type="match status" value="1"/>
</dbReference>
<keyword evidence="3" id="KW-1003">Cell membrane</keyword>
<proteinExistence type="inferred from homology"/>
<feature type="transmembrane region" description="Helical" evidence="7">
    <location>
        <begin position="382"/>
        <end position="402"/>
    </location>
</feature>
<evidence type="ECO:0000313" key="10">
    <source>
        <dbReference type="Proteomes" id="UP000467428"/>
    </source>
</evidence>
<feature type="transmembrane region" description="Helical" evidence="7">
    <location>
        <begin position="108"/>
        <end position="127"/>
    </location>
</feature>
<keyword evidence="6 7" id="KW-0472">Membrane</keyword>
<keyword evidence="5 7" id="KW-1133">Transmembrane helix</keyword>
<sequence length="445" mass="45059">MALPLDIPIASLTPLLVELMQSDGTARSDEAGDGSAKEGTRDLWVLRRSDADESLVPDATLRDAGVIDGELLSFRAMSALTVPTLFDDVVDAAAQLNKAAHVGWGAEAARAMTFAAVTMASAAWIYFLLSPVFAPNLKAITGVSIAWILALVGAGALANRTYGQRSIGAALGWAALPIAAAMIAAWAPEWGVYGLAAGCLVVLVLAAAFFRIIGSGRWGYLTAGGVVGLTGVASAASAAGIDAATVGVVVAVASTLACRAVPHLTSGLDGMGPRPTEVARPDDDSVPGTPLDVWERVREAVVTRSALYTALSSSAGLGAAAVLLEPVPLQWPAVAFALGVATALALYAHAVAAAAERMGLGIPAVALVVLACWRAQGGDEPMPVAAFALLLVTAVAFVIIGARAESAPASRRMVTVLAYLNYLSAAALIPLAAWAIGCDGSAGAS</sequence>
<dbReference type="Pfam" id="PF19053">
    <property type="entry name" value="EccD"/>
    <property type="match status" value="1"/>
</dbReference>
<keyword evidence="9" id="KW-0614">Plasmid</keyword>
<feature type="transmembrane region" description="Helical" evidence="7">
    <location>
        <begin position="414"/>
        <end position="436"/>
    </location>
</feature>
<keyword evidence="4 7" id="KW-0812">Transmembrane</keyword>
<feature type="transmembrane region" description="Helical" evidence="7">
    <location>
        <begin position="139"/>
        <end position="158"/>
    </location>
</feature>
<keyword evidence="10" id="KW-1185">Reference proteome</keyword>
<evidence type="ECO:0000313" key="9">
    <source>
        <dbReference type="EMBL" id="BBY46751.1"/>
    </source>
</evidence>
<dbReference type="GO" id="GO:0005886">
    <property type="term" value="C:plasma membrane"/>
    <property type="evidence" value="ECO:0007669"/>
    <property type="project" value="UniProtKB-SubCell"/>
</dbReference>
<dbReference type="AlphaFoldDB" id="A0A7I7RRC1"/>
<evidence type="ECO:0000256" key="6">
    <source>
        <dbReference type="ARBA" id="ARBA00023136"/>
    </source>
</evidence>